<gene>
    <name evidence="1" type="ORF">SAMN05421663_102331</name>
</gene>
<keyword evidence="2" id="KW-1185">Reference proteome</keyword>
<dbReference type="Proteomes" id="UP000198666">
    <property type="component" value="Unassembled WGS sequence"/>
</dbReference>
<evidence type="ECO:0000313" key="1">
    <source>
        <dbReference type="EMBL" id="SDC40694.1"/>
    </source>
</evidence>
<accession>A0A1G6LBP9</accession>
<organism evidence="1 2">
    <name type="scientific">Terribacillus halophilus</name>
    <dbReference type="NCBI Taxonomy" id="361279"/>
    <lineage>
        <taxon>Bacteria</taxon>
        <taxon>Bacillati</taxon>
        <taxon>Bacillota</taxon>
        <taxon>Bacilli</taxon>
        <taxon>Bacillales</taxon>
        <taxon>Bacillaceae</taxon>
        <taxon>Terribacillus</taxon>
    </lineage>
</organism>
<dbReference type="EMBL" id="FMZB01000002">
    <property type="protein sequence ID" value="SDC40694.1"/>
    <property type="molecule type" value="Genomic_DNA"/>
</dbReference>
<proteinExistence type="predicted"/>
<dbReference type="STRING" id="361279.SAMN05421663_102331"/>
<name>A0A1G6LBP9_9BACI</name>
<sequence length="67" mass="7719">MVYYVILTLISAEENIYLSDCEIINQMIIKFLLDTCYYYLFIPKGHVKKSEHICPLDSLICGKGAVK</sequence>
<dbReference type="AlphaFoldDB" id="A0A1G6LBP9"/>
<reference evidence="2" key="1">
    <citation type="submission" date="2016-10" db="EMBL/GenBank/DDBJ databases">
        <authorList>
            <person name="Varghese N."/>
            <person name="Submissions S."/>
        </authorList>
    </citation>
    <scope>NUCLEOTIDE SEQUENCE [LARGE SCALE GENOMIC DNA]</scope>
    <source>
        <strain evidence="2">DSM 21620</strain>
    </source>
</reference>
<evidence type="ECO:0000313" key="2">
    <source>
        <dbReference type="Proteomes" id="UP000198666"/>
    </source>
</evidence>
<protein>
    <submittedName>
        <fullName evidence="1">Uncharacterized protein</fullName>
    </submittedName>
</protein>